<dbReference type="EMBL" id="CBSX010000129">
    <property type="protein sequence ID" value="CDH06173.1"/>
    <property type="molecule type" value="Genomic_DNA"/>
</dbReference>
<evidence type="ECO:0000313" key="1">
    <source>
        <dbReference type="EMBL" id="CDH06173.1"/>
    </source>
</evidence>
<accession>A0A077P6H9</accession>
<dbReference type="AlphaFoldDB" id="A0A077P6H9"/>
<sequence>MFTVVVLDGVVIRYLTKEQDSGSEQQQEMMHSFWHNGSLYHASV</sequence>
<reference evidence="1" key="1">
    <citation type="submission" date="2013-07" db="EMBL/GenBank/DDBJ databases">
        <title>Sub-species coevolution in mutualistic symbiosis.</title>
        <authorList>
            <person name="Murfin K."/>
            <person name="Klassen J."/>
            <person name="Lee M."/>
            <person name="Forst S."/>
            <person name="Stock P."/>
            <person name="Goodrich-Blair H."/>
        </authorList>
    </citation>
    <scope>NUCLEOTIDE SEQUENCE [LARGE SCALE GENOMIC DNA]</scope>
    <source>
        <strain evidence="1">Oregonense</strain>
    </source>
</reference>
<dbReference type="HOGENOM" id="CLU_3224005_0_0_6"/>
<protein>
    <submittedName>
        <fullName evidence="1">Uncharacterized protein</fullName>
    </submittedName>
</protein>
<name>A0A077P6H9_XENBV</name>
<comment type="caution">
    <text evidence="1">The sequence shown here is derived from an EMBL/GenBank/DDBJ whole genome shotgun (WGS) entry which is preliminary data.</text>
</comment>
<organism evidence="1">
    <name type="scientific">Xenorhabdus bovienii str. oregonense</name>
    <dbReference type="NCBI Taxonomy" id="1398202"/>
    <lineage>
        <taxon>Bacteria</taxon>
        <taxon>Pseudomonadati</taxon>
        <taxon>Pseudomonadota</taxon>
        <taxon>Gammaproteobacteria</taxon>
        <taxon>Enterobacterales</taxon>
        <taxon>Morganellaceae</taxon>
        <taxon>Xenorhabdus</taxon>
    </lineage>
</organism>
<dbReference type="Proteomes" id="UP000028483">
    <property type="component" value="Unassembled WGS sequence"/>
</dbReference>
<gene>
    <name evidence="1" type="ORF">XBO1_2140021</name>
</gene>
<proteinExistence type="predicted"/>